<sequence length="504" mass="56615">NQGWVKLIEYKIDDNRHRLKPRGYIGLTSFVGAAPNQPSYRTDLLNIHDFHVSNHDNSMMSGEPKVTYNPYKAVPRQDFLEDHGGGNGGGKHSDAIATLVRATYRVIMELEPLRSMEERTITELSTRVEALLKEMDELKAAVESIDGGSMAEQYKTIRNELIQVSRETMKSNFEKRRSLDELSEHAQKLGSLGDMSGKIKSRLESQGNTLCKFVARDRSEDLRIGSHALALLVYLAVVCLFAVLVVGSGVYAKSMSTLSDGVDAKDRFWSRRMFAVRITVFGRDLTPANSGRESSTSCRQFGGEFIHHPSPSAVFFCMSLFRHLIRALRASISRPYRYLWCVWIVGFTTLLIAVVFSSHLHRRPVESAIYMSAIAIMPPVIIICYAYLTDFGSDAAPASITSRSSSPSDSTKRQFKEQWKTWSSRNTRRASLAVVSPDLPQKGECCSICLALFEPDDDVRELPCRHVLHEDCFKAYFHGHRPLGGKRQHECPLCREPMGPVLDG</sequence>
<evidence type="ECO:0000313" key="8">
    <source>
        <dbReference type="Proteomes" id="UP000553632"/>
    </source>
</evidence>
<organism evidence="7 8">
    <name type="scientific">Perkinsus olseni</name>
    <name type="common">Perkinsus atlanticus</name>
    <dbReference type="NCBI Taxonomy" id="32597"/>
    <lineage>
        <taxon>Eukaryota</taxon>
        <taxon>Sar</taxon>
        <taxon>Alveolata</taxon>
        <taxon>Perkinsozoa</taxon>
        <taxon>Perkinsea</taxon>
        <taxon>Perkinsida</taxon>
        <taxon>Perkinsidae</taxon>
        <taxon>Perkinsus</taxon>
    </lineage>
</organism>
<proteinExistence type="predicted"/>
<dbReference type="PANTHER" id="PTHR45969">
    <property type="entry name" value="RING ZINC FINGER PROTEIN-RELATED"/>
    <property type="match status" value="1"/>
</dbReference>
<dbReference type="PANTHER" id="PTHR45969:SF69">
    <property type="entry name" value="FINGER DOMAIN PROTEIN, PUTATIVE (AFU_ORTHOLOGUE AFUA_3G12190)-RELATED"/>
    <property type="match status" value="1"/>
</dbReference>
<accession>A0A7J6R049</accession>
<keyword evidence="2 4" id="KW-0863">Zinc-finger</keyword>
<evidence type="ECO:0000256" key="5">
    <source>
        <dbReference type="SAM" id="Phobius"/>
    </source>
</evidence>
<evidence type="ECO:0000256" key="4">
    <source>
        <dbReference type="PROSITE-ProRule" id="PRU00175"/>
    </source>
</evidence>
<dbReference type="InterPro" id="IPR001841">
    <property type="entry name" value="Znf_RING"/>
</dbReference>
<dbReference type="GO" id="GO:0061630">
    <property type="term" value="F:ubiquitin protein ligase activity"/>
    <property type="evidence" value="ECO:0007669"/>
    <property type="project" value="TreeGrafter"/>
</dbReference>
<evidence type="ECO:0000256" key="1">
    <source>
        <dbReference type="ARBA" id="ARBA00022723"/>
    </source>
</evidence>
<keyword evidence="3" id="KW-0862">Zinc</keyword>
<keyword evidence="1" id="KW-0479">Metal-binding</keyword>
<dbReference type="Pfam" id="PF13639">
    <property type="entry name" value="zf-RING_2"/>
    <property type="match status" value="1"/>
</dbReference>
<evidence type="ECO:0000256" key="3">
    <source>
        <dbReference type="ARBA" id="ARBA00022833"/>
    </source>
</evidence>
<comment type="caution">
    <text evidence="7">The sequence shown here is derived from an EMBL/GenBank/DDBJ whole genome shotgun (WGS) entry which is preliminary data.</text>
</comment>
<evidence type="ECO:0000313" key="7">
    <source>
        <dbReference type="EMBL" id="KAF4713937.1"/>
    </source>
</evidence>
<gene>
    <name evidence="7" type="ORF">FOZ63_033077</name>
</gene>
<dbReference type="GO" id="GO:0008270">
    <property type="term" value="F:zinc ion binding"/>
    <property type="evidence" value="ECO:0007669"/>
    <property type="project" value="UniProtKB-KW"/>
</dbReference>
<dbReference type="Proteomes" id="UP000553632">
    <property type="component" value="Unassembled WGS sequence"/>
</dbReference>
<dbReference type="InterPro" id="IPR013083">
    <property type="entry name" value="Znf_RING/FYVE/PHD"/>
</dbReference>
<name>A0A7J6R049_PEROL</name>
<evidence type="ECO:0000256" key="2">
    <source>
        <dbReference type="ARBA" id="ARBA00022771"/>
    </source>
</evidence>
<dbReference type="SMART" id="SM00184">
    <property type="entry name" value="RING"/>
    <property type="match status" value="1"/>
</dbReference>
<dbReference type="AlphaFoldDB" id="A0A7J6R049"/>
<keyword evidence="5" id="KW-0472">Membrane</keyword>
<feature type="transmembrane region" description="Helical" evidence="5">
    <location>
        <begin position="337"/>
        <end position="356"/>
    </location>
</feature>
<dbReference type="GO" id="GO:0016567">
    <property type="term" value="P:protein ubiquitination"/>
    <property type="evidence" value="ECO:0007669"/>
    <property type="project" value="TreeGrafter"/>
</dbReference>
<dbReference type="PROSITE" id="PS50089">
    <property type="entry name" value="ZF_RING_2"/>
    <property type="match status" value="1"/>
</dbReference>
<dbReference type="EMBL" id="JABANO010029197">
    <property type="protein sequence ID" value="KAF4713937.1"/>
    <property type="molecule type" value="Genomic_DNA"/>
</dbReference>
<keyword evidence="8" id="KW-1185">Reference proteome</keyword>
<keyword evidence="5" id="KW-0812">Transmembrane</keyword>
<dbReference type="SUPFAM" id="SSF57850">
    <property type="entry name" value="RING/U-box"/>
    <property type="match status" value="1"/>
</dbReference>
<reference evidence="7 8" key="1">
    <citation type="submission" date="2020-04" db="EMBL/GenBank/DDBJ databases">
        <title>Perkinsus olseni comparative genomics.</title>
        <authorList>
            <person name="Bogema D.R."/>
        </authorList>
    </citation>
    <scope>NUCLEOTIDE SEQUENCE [LARGE SCALE GENOMIC DNA]</scope>
    <source>
        <strain evidence="7 8">ATCC PRA-207</strain>
    </source>
</reference>
<protein>
    <recommendedName>
        <fullName evidence="6">RING-type domain-containing protein</fullName>
    </recommendedName>
</protein>
<keyword evidence="5" id="KW-1133">Transmembrane helix</keyword>
<evidence type="ECO:0000259" key="6">
    <source>
        <dbReference type="PROSITE" id="PS50089"/>
    </source>
</evidence>
<feature type="transmembrane region" description="Helical" evidence="5">
    <location>
        <begin position="228"/>
        <end position="252"/>
    </location>
</feature>
<feature type="transmembrane region" description="Helical" evidence="5">
    <location>
        <begin position="368"/>
        <end position="388"/>
    </location>
</feature>
<feature type="domain" description="RING-type" evidence="6">
    <location>
        <begin position="446"/>
        <end position="495"/>
    </location>
</feature>
<dbReference type="Gene3D" id="3.30.40.10">
    <property type="entry name" value="Zinc/RING finger domain, C3HC4 (zinc finger)"/>
    <property type="match status" value="1"/>
</dbReference>
<feature type="non-terminal residue" evidence="7">
    <location>
        <position position="1"/>
    </location>
</feature>
<feature type="non-terminal residue" evidence="7">
    <location>
        <position position="504"/>
    </location>
</feature>